<evidence type="ECO:0000313" key="1">
    <source>
        <dbReference type="EMBL" id="ETO64655.1"/>
    </source>
</evidence>
<evidence type="ECO:0000313" key="2">
    <source>
        <dbReference type="Proteomes" id="UP000028582"/>
    </source>
</evidence>
<comment type="caution">
    <text evidence="1">The sequence shown here is derived from an EMBL/GenBank/DDBJ whole genome shotgun (WGS) entry which is preliminary data.</text>
</comment>
<dbReference type="AlphaFoldDB" id="A0A080ZDE4"/>
<dbReference type="EMBL" id="ANJA01003258">
    <property type="protein sequence ID" value="ETO64655.1"/>
    <property type="molecule type" value="Genomic_DNA"/>
</dbReference>
<name>A0A080ZDE4_PHYNI</name>
<reference evidence="1 2" key="1">
    <citation type="submission" date="2013-11" db="EMBL/GenBank/DDBJ databases">
        <title>The Genome Sequence of Phytophthora parasitica P1976.</title>
        <authorList>
            <consortium name="The Broad Institute Genomics Platform"/>
            <person name="Russ C."/>
            <person name="Tyler B."/>
            <person name="Panabieres F."/>
            <person name="Shan W."/>
            <person name="Tripathy S."/>
            <person name="Grunwald N."/>
            <person name="Machado M."/>
            <person name="Johnson C.S."/>
            <person name="Walker B."/>
            <person name="Young S."/>
            <person name="Zeng Q."/>
            <person name="Gargeya S."/>
            <person name="Fitzgerald M."/>
            <person name="Haas B."/>
            <person name="Abouelleil A."/>
            <person name="Allen A.W."/>
            <person name="Alvarado L."/>
            <person name="Arachchi H.M."/>
            <person name="Berlin A.M."/>
            <person name="Chapman S.B."/>
            <person name="Gainer-Dewar J."/>
            <person name="Goldberg J."/>
            <person name="Griggs A."/>
            <person name="Gujja S."/>
            <person name="Hansen M."/>
            <person name="Howarth C."/>
            <person name="Imamovic A."/>
            <person name="Ireland A."/>
            <person name="Larimer J."/>
            <person name="McCowan C."/>
            <person name="Murphy C."/>
            <person name="Pearson M."/>
            <person name="Poon T.W."/>
            <person name="Priest M."/>
            <person name="Roberts A."/>
            <person name="Saif S."/>
            <person name="Shea T."/>
            <person name="Sisk P."/>
            <person name="Sykes S."/>
            <person name="Wortman J."/>
            <person name="Nusbaum C."/>
            <person name="Birren B."/>
        </authorList>
    </citation>
    <scope>NUCLEOTIDE SEQUENCE [LARGE SCALE GENOMIC DNA]</scope>
    <source>
        <strain evidence="1 2">P1976</strain>
    </source>
</reference>
<accession>A0A080ZDE4</accession>
<sequence length="98" mass="11248">MEVEQLAQDFENLPTLIEEEGGTQWFVDMIFIANLKLSERLLRRSARELFPHVRVFGFMVTFLLQKSISIPALRRAVVINSVHIACGYTSGQFKPTSY</sequence>
<protein>
    <submittedName>
        <fullName evidence="1">Uncharacterized protein</fullName>
    </submittedName>
</protein>
<gene>
    <name evidence="1" type="ORF">F444_17865</name>
</gene>
<proteinExistence type="predicted"/>
<organism evidence="1 2">
    <name type="scientific">Phytophthora nicotianae P1976</name>
    <dbReference type="NCBI Taxonomy" id="1317066"/>
    <lineage>
        <taxon>Eukaryota</taxon>
        <taxon>Sar</taxon>
        <taxon>Stramenopiles</taxon>
        <taxon>Oomycota</taxon>
        <taxon>Peronosporomycetes</taxon>
        <taxon>Peronosporales</taxon>
        <taxon>Peronosporaceae</taxon>
        <taxon>Phytophthora</taxon>
    </lineage>
</organism>
<dbReference type="Proteomes" id="UP000028582">
    <property type="component" value="Unassembled WGS sequence"/>
</dbReference>